<evidence type="ECO:0000256" key="8">
    <source>
        <dbReference type="ARBA" id="ARBA00022573"/>
    </source>
</evidence>
<comment type="similarity">
    <text evidence="7 14">Belongs to the CobU/CobP family.</text>
</comment>
<evidence type="ECO:0000256" key="1">
    <source>
        <dbReference type="ARBA" id="ARBA00000312"/>
    </source>
</evidence>
<evidence type="ECO:0000256" key="13">
    <source>
        <dbReference type="ARBA" id="ARBA00023134"/>
    </source>
</evidence>
<dbReference type="GO" id="GO:0005525">
    <property type="term" value="F:GTP binding"/>
    <property type="evidence" value="ECO:0007669"/>
    <property type="project" value="UniProtKB-UniRule"/>
</dbReference>
<gene>
    <name evidence="17" type="primary">cobU</name>
    <name evidence="17" type="ORF">HHL27_20190</name>
</gene>
<proteinExistence type="inferred from homology"/>
<dbReference type="Proteomes" id="UP000583556">
    <property type="component" value="Unassembled WGS sequence"/>
</dbReference>
<evidence type="ECO:0000256" key="9">
    <source>
        <dbReference type="ARBA" id="ARBA00022679"/>
    </source>
</evidence>
<evidence type="ECO:0000256" key="7">
    <source>
        <dbReference type="ARBA" id="ARBA00007490"/>
    </source>
</evidence>
<dbReference type="UniPathway" id="UPA00148">
    <property type="reaction ID" value="UER00236"/>
</dbReference>
<comment type="pathway">
    <text evidence="5 14">Cofactor biosynthesis; adenosylcobalamin biosynthesis; adenosylcobalamin from cob(II)yrinate a,c-diamide: step 6/7.</text>
</comment>
<comment type="pathway">
    <text evidence="6 14">Cofactor biosynthesis; adenosylcobalamin biosynthesis; adenosylcobalamin from cob(II)yrinate a,c-diamide: step 5/7.</text>
</comment>
<dbReference type="InterPro" id="IPR003203">
    <property type="entry name" value="CobU/CobP"/>
</dbReference>
<dbReference type="PANTHER" id="PTHR34848:SF1">
    <property type="entry name" value="BIFUNCTIONAL ADENOSYLCOBALAMIN BIOSYNTHESIS PROTEIN COBU"/>
    <property type="match status" value="1"/>
</dbReference>
<evidence type="ECO:0000256" key="10">
    <source>
        <dbReference type="ARBA" id="ARBA00022741"/>
    </source>
</evidence>
<dbReference type="RefSeq" id="WP_169495199.1">
    <property type="nucleotide sequence ID" value="NZ_JABBGM010000015.1"/>
</dbReference>
<protein>
    <recommendedName>
        <fullName evidence="14">Bifunctional adenosylcobalamin biosynthesis protein</fullName>
        <ecNumber evidence="14">2.7.1.156</ecNumber>
        <ecNumber evidence="14">2.7.7.62</ecNumber>
    </recommendedName>
</protein>
<feature type="binding site" evidence="16">
    <location>
        <begin position="33"/>
        <end position="35"/>
    </location>
    <ligand>
        <name>GTP</name>
        <dbReference type="ChEBI" id="CHEBI:37565"/>
    </ligand>
</feature>
<dbReference type="EMBL" id="JABBGM010000015">
    <property type="protein sequence ID" value="NML95995.1"/>
    <property type="molecule type" value="Genomic_DNA"/>
</dbReference>
<dbReference type="InterPro" id="IPR027417">
    <property type="entry name" value="P-loop_NTPase"/>
</dbReference>
<evidence type="ECO:0000256" key="11">
    <source>
        <dbReference type="ARBA" id="ARBA00022777"/>
    </source>
</evidence>
<organism evidence="17 18">
    <name type="scientific">Novosphingobium olei</name>
    <dbReference type="NCBI Taxonomy" id="2728851"/>
    <lineage>
        <taxon>Bacteria</taxon>
        <taxon>Pseudomonadati</taxon>
        <taxon>Pseudomonadota</taxon>
        <taxon>Alphaproteobacteria</taxon>
        <taxon>Sphingomonadales</taxon>
        <taxon>Sphingomonadaceae</taxon>
        <taxon>Novosphingobium</taxon>
    </lineage>
</organism>
<feature type="binding site" evidence="16">
    <location>
        <position position="61"/>
    </location>
    <ligand>
        <name>GTP</name>
        <dbReference type="ChEBI" id="CHEBI:37565"/>
    </ligand>
</feature>
<dbReference type="AlphaFoldDB" id="A0A7Y0BTJ3"/>
<name>A0A7Y0BTJ3_9SPHN</name>
<keyword evidence="11 14" id="KW-0418">Kinase</keyword>
<sequence>MPSLFVLGGARSGKSRYAQARAEATGLSLAYIATAEAWDDEMRERIRLHQHDRGGAWSTIESPIALPETIEAHDAPDTALLVDCLTLWVSNLLLSDRDIPAATARLTAAIANARGHIILVSNEVGLGIVPENALARRFRDEAGRVNQRIAACADEVQFVAAGLNLRFK</sequence>
<feature type="binding site" evidence="16">
    <location>
        <position position="83"/>
    </location>
    <ligand>
        <name>GTP</name>
        <dbReference type="ChEBI" id="CHEBI:37565"/>
    </ligand>
</feature>
<keyword evidence="17" id="KW-0548">Nucleotidyltransferase</keyword>
<evidence type="ECO:0000256" key="5">
    <source>
        <dbReference type="ARBA" id="ARBA00004692"/>
    </source>
</evidence>
<dbReference type="NCBIfam" id="NF004469">
    <property type="entry name" value="PRK05800.1"/>
    <property type="match status" value="1"/>
</dbReference>
<dbReference type="EC" id="2.7.7.62" evidence="14"/>
<dbReference type="GO" id="GO:0009236">
    <property type="term" value="P:cobalamin biosynthetic process"/>
    <property type="evidence" value="ECO:0007669"/>
    <property type="project" value="UniProtKB-UniRule"/>
</dbReference>
<evidence type="ECO:0000313" key="17">
    <source>
        <dbReference type="EMBL" id="NML95995.1"/>
    </source>
</evidence>
<evidence type="ECO:0000256" key="2">
    <source>
        <dbReference type="ARBA" id="ARBA00000711"/>
    </source>
</evidence>
<dbReference type="PANTHER" id="PTHR34848">
    <property type="match status" value="1"/>
</dbReference>
<feature type="active site" description="GMP-histidine intermediate" evidence="15">
    <location>
        <position position="49"/>
    </location>
</feature>
<comment type="catalytic activity">
    <reaction evidence="2 14">
        <text>adenosylcob(III)inamide phosphate + GTP + H(+) = adenosylcob(III)inamide-GDP + diphosphate</text>
        <dbReference type="Rhea" id="RHEA:22712"/>
        <dbReference type="ChEBI" id="CHEBI:15378"/>
        <dbReference type="ChEBI" id="CHEBI:33019"/>
        <dbReference type="ChEBI" id="CHEBI:37565"/>
        <dbReference type="ChEBI" id="CHEBI:58502"/>
        <dbReference type="ChEBI" id="CHEBI:60487"/>
        <dbReference type="EC" id="2.7.7.62"/>
    </reaction>
</comment>
<keyword evidence="10 14" id="KW-0547">Nucleotide-binding</keyword>
<keyword evidence="12 14" id="KW-0067">ATP-binding</keyword>
<comment type="function">
    <text evidence="4 14">Catalyzes ATP-dependent phosphorylation of adenosylcobinamide and addition of GMP to adenosylcobinamide phosphate.</text>
</comment>
<keyword evidence="8 14" id="KW-0169">Cobalamin biosynthesis</keyword>
<dbReference type="PIRSF" id="PIRSF006135">
    <property type="entry name" value="CobU"/>
    <property type="match status" value="1"/>
</dbReference>
<feature type="binding site" evidence="16">
    <location>
        <begin position="8"/>
        <end position="15"/>
    </location>
    <ligand>
        <name>GTP</name>
        <dbReference type="ChEBI" id="CHEBI:37565"/>
    </ligand>
</feature>
<dbReference type="GO" id="GO:0008820">
    <property type="term" value="F:cobinamide phosphate guanylyltransferase activity"/>
    <property type="evidence" value="ECO:0007669"/>
    <property type="project" value="UniProtKB-UniRule"/>
</dbReference>
<evidence type="ECO:0000256" key="15">
    <source>
        <dbReference type="PIRSR" id="PIRSR006135-1"/>
    </source>
</evidence>
<keyword evidence="9 14" id="KW-0808">Transferase</keyword>
<dbReference type="GO" id="GO:0043752">
    <property type="term" value="F:adenosylcobinamide kinase activity"/>
    <property type="evidence" value="ECO:0007669"/>
    <property type="project" value="UniProtKB-EC"/>
</dbReference>
<dbReference type="CDD" id="cd00544">
    <property type="entry name" value="CobU"/>
    <property type="match status" value="1"/>
</dbReference>
<evidence type="ECO:0000256" key="14">
    <source>
        <dbReference type="PIRNR" id="PIRNR006135"/>
    </source>
</evidence>
<dbReference type="GO" id="GO:0005524">
    <property type="term" value="F:ATP binding"/>
    <property type="evidence" value="ECO:0007669"/>
    <property type="project" value="UniProtKB-UniRule"/>
</dbReference>
<evidence type="ECO:0000256" key="3">
    <source>
        <dbReference type="ARBA" id="ARBA00001522"/>
    </source>
</evidence>
<evidence type="ECO:0000256" key="12">
    <source>
        <dbReference type="ARBA" id="ARBA00022840"/>
    </source>
</evidence>
<accession>A0A7Y0BTJ3</accession>
<dbReference type="Pfam" id="PF02283">
    <property type="entry name" value="CobU"/>
    <property type="match status" value="1"/>
</dbReference>
<evidence type="ECO:0000256" key="16">
    <source>
        <dbReference type="PIRSR" id="PIRSR006135-2"/>
    </source>
</evidence>
<evidence type="ECO:0000256" key="6">
    <source>
        <dbReference type="ARBA" id="ARBA00005159"/>
    </source>
</evidence>
<evidence type="ECO:0000256" key="4">
    <source>
        <dbReference type="ARBA" id="ARBA00003889"/>
    </source>
</evidence>
<dbReference type="EC" id="2.7.1.156" evidence="14"/>
<dbReference type="Gene3D" id="3.40.50.300">
    <property type="entry name" value="P-loop containing nucleotide triphosphate hydrolases"/>
    <property type="match status" value="1"/>
</dbReference>
<comment type="catalytic activity">
    <reaction evidence="3">
        <text>adenosylcob(III)inamide + GTP = adenosylcob(III)inamide phosphate + GDP + H(+)</text>
        <dbReference type="Rhea" id="RHEA:15765"/>
        <dbReference type="ChEBI" id="CHEBI:2480"/>
        <dbReference type="ChEBI" id="CHEBI:15378"/>
        <dbReference type="ChEBI" id="CHEBI:37565"/>
        <dbReference type="ChEBI" id="CHEBI:58189"/>
        <dbReference type="ChEBI" id="CHEBI:58502"/>
        <dbReference type="EC" id="2.7.1.156"/>
    </reaction>
</comment>
<reference evidence="17 18" key="1">
    <citation type="submission" date="2020-04" db="EMBL/GenBank/DDBJ databases">
        <title>Novosphingobium sp. TW-4 isolated from soil.</title>
        <authorList>
            <person name="Dahal R.H."/>
            <person name="Chaudhary D.K."/>
        </authorList>
    </citation>
    <scope>NUCLEOTIDE SEQUENCE [LARGE SCALE GENOMIC DNA]</scope>
    <source>
        <strain evidence="17 18">TW-4</strain>
    </source>
</reference>
<dbReference type="SUPFAM" id="SSF52540">
    <property type="entry name" value="P-loop containing nucleoside triphosphate hydrolases"/>
    <property type="match status" value="1"/>
</dbReference>
<comment type="caution">
    <text evidence="17">The sequence shown here is derived from an EMBL/GenBank/DDBJ whole genome shotgun (WGS) entry which is preliminary data.</text>
</comment>
<keyword evidence="13 14" id="KW-0342">GTP-binding</keyword>
<comment type="catalytic activity">
    <reaction evidence="1 14">
        <text>adenosylcob(III)inamide + ATP = adenosylcob(III)inamide phosphate + ADP + H(+)</text>
        <dbReference type="Rhea" id="RHEA:15769"/>
        <dbReference type="ChEBI" id="CHEBI:2480"/>
        <dbReference type="ChEBI" id="CHEBI:15378"/>
        <dbReference type="ChEBI" id="CHEBI:30616"/>
        <dbReference type="ChEBI" id="CHEBI:58502"/>
        <dbReference type="ChEBI" id="CHEBI:456216"/>
        <dbReference type="EC" id="2.7.1.156"/>
    </reaction>
</comment>
<keyword evidence="18" id="KW-1185">Reference proteome</keyword>
<evidence type="ECO:0000313" key="18">
    <source>
        <dbReference type="Proteomes" id="UP000583556"/>
    </source>
</evidence>